<dbReference type="SUPFAM" id="SSF51735">
    <property type="entry name" value="NAD(P)-binding Rossmann-fold domains"/>
    <property type="match status" value="1"/>
</dbReference>
<evidence type="ECO:0000256" key="1">
    <source>
        <dbReference type="ARBA" id="ARBA00006484"/>
    </source>
</evidence>
<evidence type="ECO:0000313" key="2">
    <source>
        <dbReference type="EMBL" id="SFU07925.1"/>
    </source>
</evidence>
<dbReference type="InterPro" id="IPR020904">
    <property type="entry name" value="Sc_DH/Rdtase_CS"/>
</dbReference>
<dbReference type="PROSITE" id="PS00061">
    <property type="entry name" value="ADH_SHORT"/>
    <property type="match status" value="1"/>
</dbReference>
<gene>
    <name evidence="2" type="ORF">SAMN05192563_100913</name>
</gene>
<reference evidence="2 3" key="1">
    <citation type="submission" date="2016-10" db="EMBL/GenBank/DDBJ databases">
        <authorList>
            <person name="de Groot N.N."/>
        </authorList>
    </citation>
    <scope>NUCLEOTIDE SEQUENCE [LARGE SCALE GENOMIC DNA]</scope>
    <source>
        <strain evidence="2 3">LMG 27731</strain>
    </source>
</reference>
<dbReference type="InterPro" id="IPR036291">
    <property type="entry name" value="NAD(P)-bd_dom_sf"/>
</dbReference>
<dbReference type="EMBL" id="FPBH01000009">
    <property type="protein sequence ID" value="SFU07925.1"/>
    <property type="molecule type" value="Genomic_DNA"/>
</dbReference>
<sequence>MNELDFTGKNVLVVGGSSGIGNGIAQAFLQRGATVHVWGTRASVSDYADSIDSNLTGLHYVQVDVSESANIERCALPFDRLDVLVQAQGTVLYDRQEFKTAGFKKVLDINLTSLMACADRCFESLKAARGAMIIVSSAAAFHSTRGNPAYNASKTGAFGLTRTLGEAWARDGIRVNGIAPGLVETKLTRVTTADPKRLEGALRRIPLGRLGTPADMAGGALFLASPLSAYMLGQTLLLDGGMLLA</sequence>
<proteinExistence type="inferred from homology"/>
<dbReference type="InterPro" id="IPR002347">
    <property type="entry name" value="SDR_fam"/>
</dbReference>
<dbReference type="Gene3D" id="3.40.50.720">
    <property type="entry name" value="NAD(P)-binding Rossmann-like Domain"/>
    <property type="match status" value="1"/>
</dbReference>
<accession>A0A1I7D8I5</accession>
<dbReference type="AlphaFoldDB" id="A0A1I7D8I5"/>
<name>A0A1I7D8I5_9BURK</name>
<dbReference type="PRINTS" id="PR00081">
    <property type="entry name" value="GDHRDH"/>
</dbReference>
<evidence type="ECO:0000313" key="3">
    <source>
        <dbReference type="Proteomes" id="UP000198844"/>
    </source>
</evidence>
<dbReference type="GO" id="GO:0016616">
    <property type="term" value="F:oxidoreductase activity, acting on the CH-OH group of donors, NAD or NADP as acceptor"/>
    <property type="evidence" value="ECO:0007669"/>
    <property type="project" value="TreeGrafter"/>
</dbReference>
<dbReference type="FunFam" id="3.40.50.720:FF:000084">
    <property type="entry name" value="Short-chain dehydrogenase reductase"/>
    <property type="match status" value="1"/>
</dbReference>
<comment type="similarity">
    <text evidence="1">Belongs to the short-chain dehydrogenases/reductases (SDR) family.</text>
</comment>
<dbReference type="RefSeq" id="WP_093635157.1">
    <property type="nucleotide sequence ID" value="NZ_FPBH01000009.1"/>
</dbReference>
<dbReference type="PANTHER" id="PTHR42760:SF132">
    <property type="entry name" value="SHORT-CHAIN DEHYDROGENASE_REDUCTASE FAMILY PROTEIN"/>
    <property type="match status" value="1"/>
</dbReference>
<dbReference type="Proteomes" id="UP000198844">
    <property type="component" value="Unassembled WGS sequence"/>
</dbReference>
<dbReference type="PANTHER" id="PTHR42760">
    <property type="entry name" value="SHORT-CHAIN DEHYDROGENASES/REDUCTASES FAMILY MEMBER"/>
    <property type="match status" value="1"/>
</dbReference>
<dbReference type="Pfam" id="PF13561">
    <property type="entry name" value="adh_short_C2"/>
    <property type="match status" value="1"/>
</dbReference>
<protein>
    <submittedName>
        <fullName evidence="2">3-oxoacyl-[acyl-carrier protein] reductase</fullName>
    </submittedName>
</protein>
<dbReference type="OrthoDB" id="9806974at2"/>
<organism evidence="2 3">
    <name type="scientific">Paraburkholderia aspalathi</name>
    <dbReference type="NCBI Taxonomy" id="1324617"/>
    <lineage>
        <taxon>Bacteria</taxon>
        <taxon>Pseudomonadati</taxon>
        <taxon>Pseudomonadota</taxon>
        <taxon>Betaproteobacteria</taxon>
        <taxon>Burkholderiales</taxon>
        <taxon>Burkholderiaceae</taxon>
        <taxon>Paraburkholderia</taxon>
    </lineage>
</organism>